<sequence length="40" mass="4212">MPLVLLPSSLMDEKFGNNKKTSSAETEDAIESILSGLSSA</sequence>
<dbReference type="AlphaFoldDB" id="A0A1H2Z302"/>
<evidence type="ECO:0000313" key="2">
    <source>
        <dbReference type="Proteomes" id="UP000198534"/>
    </source>
</evidence>
<gene>
    <name evidence="1" type="ORF">SAMN05444487_11099</name>
</gene>
<accession>A0A1H2Z302</accession>
<protein>
    <submittedName>
        <fullName evidence="1">Uncharacterized protein</fullName>
    </submittedName>
</protein>
<dbReference type="EMBL" id="FNNQ01000010">
    <property type="protein sequence ID" value="SDX11756.1"/>
    <property type="molecule type" value="Genomic_DNA"/>
</dbReference>
<dbReference type="Proteomes" id="UP000198534">
    <property type="component" value="Unassembled WGS sequence"/>
</dbReference>
<organism evidence="1 2">
    <name type="scientific">Marininema mesophilum</name>
    <dbReference type="NCBI Taxonomy" id="1048340"/>
    <lineage>
        <taxon>Bacteria</taxon>
        <taxon>Bacillati</taxon>
        <taxon>Bacillota</taxon>
        <taxon>Bacilli</taxon>
        <taxon>Bacillales</taxon>
        <taxon>Thermoactinomycetaceae</taxon>
        <taxon>Marininema</taxon>
    </lineage>
</organism>
<evidence type="ECO:0000313" key="1">
    <source>
        <dbReference type="EMBL" id="SDX11756.1"/>
    </source>
</evidence>
<name>A0A1H2Z302_9BACL</name>
<proteinExistence type="predicted"/>
<reference evidence="1 2" key="1">
    <citation type="submission" date="2016-10" db="EMBL/GenBank/DDBJ databases">
        <authorList>
            <person name="de Groot N.N."/>
        </authorList>
    </citation>
    <scope>NUCLEOTIDE SEQUENCE [LARGE SCALE GENOMIC DNA]</scope>
    <source>
        <strain evidence="1 2">DSM 45610</strain>
    </source>
</reference>
<keyword evidence="2" id="KW-1185">Reference proteome</keyword>